<evidence type="ECO:0000256" key="5">
    <source>
        <dbReference type="SAM" id="Phobius"/>
    </source>
</evidence>
<protein>
    <submittedName>
        <fullName evidence="6">ZIP zinc transporter</fullName>
    </submittedName>
</protein>
<dbReference type="EMBL" id="PFSC01000031">
    <property type="protein sequence ID" value="PJC33719.1"/>
    <property type="molecule type" value="Genomic_DNA"/>
</dbReference>
<evidence type="ECO:0000313" key="7">
    <source>
        <dbReference type="Proteomes" id="UP000231383"/>
    </source>
</evidence>
<dbReference type="GO" id="GO:0046873">
    <property type="term" value="F:metal ion transmembrane transporter activity"/>
    <property type="evidence" value="ECO:0007669"/>
    <property type="project" value="InterPro"/>
</dbReference>
<evidence type="ECO:0000256" key="4">
    <source>
        <dbReference type="ARBA" id="ARBA00023136"/>
    </source>
</evidence>
<dbReference type="GO" id="GO:0016020">
    <property type="term" value="C:membrane"/>
    <property type="evidence" value="ECO:0007669"/>
    <property type="project" value="UniProtKB-SubCell"/>
</dbReference>
<dbReference type="Pfam" id="PF02535">
    <property type="entry name" value="Zip"/>
    <property type="match status" value="1"/>
</dbReference>
<reference evidence="7" key="1">
    <citation type="submission" date="2017-09" db="EMBL/GenBank/DDBJ databases">
        <title>Depth-based differentiation of microbial function through sediment-hosted aquifers and enrichment of novel symbionts in the deep terrestrial subsurface.</title>
        <authorList>
            <person name="Probst A.J."/>
            <person name="Ladd B."/>
            <person name="Jarett J.K."/>
            <person name="Geller-Mcgrath D.E."/>
            <person name="Sieber C.M.K."/>
            <person name="Emerson J.B."/>
            <person name="Anantharaman K."/>
            <person name="Thomas B.C."/>
            <person name="Malmstrom R."/>
            <person name="Stieglmeier M."/>
            <person name="Klingl A."/>
            <person name="Woyke T."/>
            <person name="Ryan C.M."/>
            <person name="Banfield J.F."/>
        </authorList>
    </citation>
    <scope>NUCLEOTIDE SEQUENCE [LARGE SCALE GENOMIC DNA]</scope>
</reference>
<evidence type="ECO:0000256" key="1">
    <source>
        <dbReference type="ARBA" id="ARBA00004141"/>
    </source>
</evidence>
<gene>
    <name evidence="6" type="ORF">CO051_01190</name>
</gene>
<feature type="transmembrane region" description="Helical" evidence="5">
    <location>
        <begin position="73"/>
        <end position="94"/>
    </location>
</feature>
<accession>A0A2M8F363</accession>
<dbReference type="InterPro" id="IPR003689">
    <property type="entry name" value="ZIP"/>
</dbReference>
<feature type="transmembrane region" description="Helical" evidence="5">
    <location>
        <begin position="41"/>
        <end position="61"/>
    </location>
</feature>
<dbReference type="PANTHER" id="PTHR16950:SF16">
    <property type="entry name" value="ZINC TRANSPORTER ZIP13"/>
    <property type="match status" value="1"/>
</dbReference>
<keyword evidence="3 5" id="KW-1133">Transmembrane helix</keyword>
<feature type="transmembrane region" description="Helical" evidence="5">
    <location>
        <begin position="197"/>
        <end position="218"/>
    </location>
</feature>
<comment type="subcellular location">
    <subcellularLocation>
        <location evidence="1">Membrane</location>
        <topology evidence="1">Multi-pass membrane protein</topology>
    </subcellularLocation>
</comment>
<dbReference type="AlphaFoldDB" id="A0A2M8F363"/>
<evidence type="ECO:0000313" key="6">
    <source>
        <dbReference type="EMBL" id="PJC33719.1"/>
    </source>
</evidence>
<feature type="transmembrane region" description="Helical" evidence="5">
    <location>
        <begin position="230"/>
        <end position="250"/>
    </location>
</feature>
<feature type="transmembrane region" description="Helical" evidence="5">
    <location>
        <begin position="6"/>
        <end position="29"/>
    </location>
</feature>
<comment type="caution">
    <text evidence="6">The sequence shown here is derived from an EMBL/GenBank/DDBJ whole genome shotgun (WGS) entry which is preliminary data.</text>
</comment>
<evidence type="ECO:0000256" key="2">
    <source>
        <dbReference type="ARBA" id="ARBA00022692"/>
    </source>
</evidence>
<organism evidence="6 7">
    <name type="scientific">Candidatus Roizmanbacteria bacterium CG_4_9_14_0_2_um_filter_39_13</name>
    <dbReference type="NCBI Taxonomy" id="1974839"/>
    <lineage>
        <taxon>Bacteria</taxon>
        <taxon>Candidatus Roizmaniibacteriota</taxon>
    </lineage>
</organism>
<dbReference type="Proteomes" id="UP000231383">
    <property type="component" value="Unassembled WGS sequence"/>
</dbReference>
<dbReference type="PANTHER" id="PTHR16950">
    <property type="entry name" value="ZINC TRANSPORTER SLC39A7 HISTIDINE-RICH MEMBRANE PROTEIN KE4"/>
    <property type="match status" value="1"/>
</dbReference>
<sequence length="251" mass="27215">MSGLQITMTLFWIILINLAISLLSFVGVSTFASKNLLKGKLTCIFISFSAGVLLSAAFINMLSEAIHDGGEEVLIYTLLGIVFSFFMERSVLWYHHHHDDTHNIKPIGSLILYGDAIHNFIDGVAIAATIIISPVAGISAAIGIAAHEIPQEFADFMVLIHSGYDKKRALFLNFLSALTAVLGGFAGYFFVNTFEGTLPIALAITAGIFIYIAAADLIPELHEDHHKQSSATQIVPFILGIFLILAISSFT</sequence>
<evidence type="ECO:0000256" key="3">
    <source>
        <dbReference type="ARBA" id="ARBA00022989"/>
    </source>
</evidence>
<name>A0A2M8F363_9BACT</name>
<keyword evidence="4 5" id="KW-0472">Membrane</keyword>
<keyword evidence="2 5" id="KW-0812">Transmembrane</keyword>
<feature type="transmembrane region" description="Helical" evidence="5">
    <location>
        <begin position="170"/>
        <end position="191"/>
    </location>
</feature>
<proteinExistence type="predicted"/>